<dbReference type="Pfam" id="PF13439">
    <property type="entry name" value="Glyco_transf_4"/>
    <property type="match status" value="1"/>
</dbReference>
<evidence type="ECO:0000259" key="2">
    <source>
        <dbReference type="Pfam" id="PF00534"/>
    </source>
</evidence>
<dbReference type="CDD" id="cd03801">
    <property type="entry name" value="GT4_PimA-like"/>
    <property type="match status" value="1"/>
</dbReference>
<evidence type="ECO:0008006" key="5">
    <source>
        <dbReference type="Google" id="ProtNLM"/>
    </source>
</evidence>
<dbReference type="EMBL" id="UINC01017141">
    <property type="protein sequence ID" value="SVA70785.1"/>
    <property type="molecule type" value="Genomic_DNA"/>
</dbReference>
<dbReference type="GO" id="GO:0016757">
    <property type="term" value="F:glycosyltransferase activity"/>
    <property type="evidence" value="ECO:0007669"/>
    <property type="project" value="InterPro"/>
</dbReference>
<gene>
    <name evidence="4" type="ORF">METZ01_LOCUS123639</name>
</gene>
<evidence type="ECO:0000313" key="4">
    <source>
        <dbReference type="EMBL" id="SVA70785.1"/>
    </source>
</evidence>
<evidence type="ECO:0000259" key="3">
    <source>
        <dbReference type="Pfam" id="PF13439"/>
    </source>
</evidence>
<accession>A0A381Y1F2</accession>
<dbReference type="InterPro" id="IPR001296">
    <property type="entry name" value="Glyco_trans_1"/>
</dbReference>
<proteinExistence type="predicted"/>
<keyword evidence="1" id="KW-0808">Transferase</keyword>
<dbReference type="PANTHER" id="PTHR46401">
    <property type="entry name" value="GLYCOSYLTRANSFERASE WBBK-RELATED"/>
    <property type="match status" value="1"/>
</dbReference>
<feature type="domain" description="Glycosyltransferase subfamily 4-like N-terminal" evidence="3">
    <location>
        <begin position="24"/>
        <end position="193"/>
    </location>
</feature>
<dbReference type="Gene3D" id="3.40.50.2000">
    <property type="entry name" value="Glycogen Phosphorylase B"/>
    <property type="match status" value="2"/>
</dbReference>
<dbReference type="SUPFAM" id="SSF53756">
    <property type="entry name" value="UDP-Glycosyltransferase/glycogen phosphorylase"/>
    <property type="match status" value="1"/>
</dbReference>
<evidence type="ECO:0000256" key="1">
    <source>
        <dbReference type="ARBA" id="ARBA00022679"/>
    </source>
</evidence>
<dbReference type="Pfam" id="PF00534">
    <property type="entry name" value="Glycos_transf_1"/>
    <property type="match status" value="1"/>
</dbReference>
<protein>
    <recommendedName>
        <fullName evidence="5">Glycosyltransferase subfamily 4-like N-terminal domain-containing protein</fullName>
    </recommendedName>
</protein>
<reference evidence="4" key="1">
    <citation type="submission" date="2018-05" db="EMBL/GenBank/DDBJ databases">
        <authorList>
            <person name="Lanie J.A."/>
            <person name="Ng W.-L."/>
            <person name="Kazmierczak K.M."/>
            <person name="Andrzejewski T.M."/>
            <person name="Davidsen T.M."/>
            <person name="Wayne K.J."/>
            <person name="Tettelin H."/>
            <person name="Glass J.I."/>
            <person name="Rusch D."/>
            <person name="Podicherti R."/>
            <person name="Tsui H.-C.T."/>
            <person name="Winkler M.E."/>
        </authorList>
    </citation>
    <scope>NUCLEOTIDE SEQUENCE</scope>
</reference>
<feature type="domain" description="Glycosyl transferase family 1" evidence="2">
    <location>
        <begin position="202"/>
        <end position="367"/>
    </location>
</feature>
<dbReference type="GO" id="GO:0009103">
    <property type="term" value="P:lipopolysaccharide biosynthetic process"/>
    <property type="evidence" value="ECO:0007669"/>
    <property type="project" value="TreeGrafter"/>
</dbReference>
<dbReference type="AlphaFoldDB" id="A0A381Y1F2"/>
<sequence length="393" mass="44875">MKIALACPASLPATQFGGIMFLGLDIAKELSKIGHEVTIFTTDLDFANNPKTFNKKLLRIEKYQNFQINRSHVWFSIQLFFVNPGIYFQLNKDNFDIIHTIGIRSFQALMAAFIARKKKIPLVISDQGGLTTHPDQKSNLTKKILITFQKPFIKYIINSATKISVPNDYEKKIFLEFCDESKIVVIPNGINLDITKSPNFDFKKKYGLKSDFILFLGRFSKIKGLDTLIESINLLKNTIESKNIKLVIMGVEFGFELEMSNMIKKLNLKNIIKVIKNPSREDVIQAYRECKFLVHPSRWELSPLTPLEVFAFKKTVISTTAHGIPFTIHHNKDCLLVEPDNPNLLSQSILNLINDEKKCIELGNSGHKLVVETCNSEQMAKNTLNMYEQLIKE</sequence>
<organism evidence="4">
    <name type="scientific">marine metagenome</name>
    <dbReference type="NCBI Taxonomy" id="408172"/>
    <lineage>
        <taxon>unclassified sequences</taxon>
        <taxon>metagenomes</taxon>
        <taxon>ecological metagenomes</taxon>
    </lineage>
</organism>
<dbReference type="PANTHER" id="PTHR46401:SF2">
    <property type="entry name" value="GLYCOSYLTRANSFERASE WBBK-RELATED"/>
    <property type="match status" value="1"/>
</dbReference>
<name>A0A381Y1F2_9ZZZZ</name>
<dbReference type="InterPro" id="IPR028098">
    <property type="entry name" value="Glyco_trans_4-like_N"/>
</dbReference>